<keyword evidence="1" id="KW-1133">Transmembrane helix</keyword>
<sequence length="62" mass="6785">TAEPSKLKLPGIVLLIVGGSLVIVSALLFMFCRKRETKDCVELDKEISPEKLGKTKTPEQSV</sequence>
<accession>A0ABQ5KU45</accession>
<organism evidence="2 3">
    <name type="scientific">Aduncisulcus paluster</name>
    <dbReference type="NCBI Taxonomy" id="2918883"/>
    <lineage>
        <taxon>Eukaryota</taxon>
        <taxon>Metamonada</taxon>
        <taxon>Carpediemonas-like organisms</taxon>
        <taxon>Aduncisulcus</taxon>
    </lineage>
</organism>
<protein>
    <submittedName>
        <fullName evidence="2">Uncharacterized protein</fullName>
    </submittedName>
</protein>
<keyword evidence="1" id="KW-0472">Membrane</keyword>
<comment type="caution">
    <text evidence="2">The sequence shown here is derived from an EMBL/GenBank/DDBJ whole genome shotgun (WGS) entry which is preliminary data.</text>
</comment>
<feature type="transmembrane region" description="Helical" evidence="1">
    <location>
        <begin position="12"/>
        <end position="32"/>
    </location>
</feature>
<evidence type="ECO:0000256" key="1">
    <source>
        <dbReference type="SAM" id="Phobius"/>
    </source>
</evidence>
<evidence type="ECO:0000313" key="3">
    <source>
        <dbReference type="Proteomes" id="UP001057375"/>
    </source>
</evidence>
<keyword evidence="3" id="KW-1185">Reference proteome</keyword>
<dbReference type="EMBL" id="BQXS01011107">
    <property type="protein sequence ID" value="GKT35967.1"/>
    <property type="molecule type" value="Genomic_DNA"/>
</dbReference>
<dbReference type="Proteomes" id="UP001057375">
    <property type="component" value="Unassembled WGS sequence"/>
</dbReference>
<gene>
    <name evidence="2" type="ORF">ADUPG1_009017</name>
</gene>
<name>A0ABQ5KU45_9EUKA</name>
<feature type="non-terminal residue" evidence="2">
    <location>
        <position position="1"/>
    </location>
</feature>
<evidence type="ECO:0000313" key="2">
    <source>
        <dbReference type="EMBL" id="GKT35967.1"/>
    </source>
</evidence>
<reference evidence="2" key="1">
    <citation type="submission" date="2022-03" db="EMBL/GenBank/DDBJ databases">
        <title>Draft genome sequence of Aduncisulcus paluster, a free-living microaerophilic Fornicata.</title>
        <authorList>
            <person name="Yuyama I."/>
            <person name="Kume K."/>
            <person name="Tamura T."/>
            <person name="Inagaki Y."/>
            <person name="Hashimoto T."/>
        </authorList>
    </citation>
    <scope>NUCLEOTIDE SEQUENCE</scope>
    <source>
        <strain evidence="2">NY0171</strain>
    </source>
</reference>
<keyword evidence="1" id="KW-0812">Transmembrane</keyword>
<proteinExistence type="predicted"/>